<gene>
    <name evidence="3" type="ordered locus">M5M_09620</name>
</gene>
<evidence type="ECO:0000259" key="2">
    <source>
        <dbReference type="Pfam" id="PF07589"/>
    </source>
</evidence>
<proteinExistence type="predicted"/>
<sequence>MKFAQMLGAVALASVTGLAQATVVIFDNNSGGVAKAGDVLTGTGGSVKTSGDAYGSALGFGDFVVTAGISTANKNLAQPGFNTTNHIDPNVSGVVYQDVDPKHGGLGAYTAGDDSRFNRDTDNLEPNVYSSSAGDEILFFNFSFDVILDQVWFNGGHSEHTGISEAGNPTMFNIFYSLDGINYSSVFAPASNGLSQRTPTDSEFLMTGLNTGYSYYAIAATGWNDAPGGYIEAIGYSSVPEPGSLFLLGLGLLGLAAARRRTAQ</sequence>
<accession>K4KYU3</accession>
<evidence type="ECO:0000256" key="1">
    <source>
        <dbReference type="SAM" id="SignalP"/>
    </source>
</evidence>
<dbReference type="Pfam" id="PF07589">
    <property type="entry name" value="PEP-CTERM"/>
    <property type="match status" value="1"/>
</dbReference>
<keyword evidence="4" id="KW-1185">Reference proteome</keyword>
<reference evidence="3 4" key="1">
    <citation type="journal article" date="2013" name="Genome Announc.">
        <title>Complete genome sequence of Simiduia agarivorans SA1(T), a marine bacterium able to degrade a variety of polysaccharides.</title>
        <authorList>
            <person name="Lin S.Y."/>
            <person name="Shieh W.Y."/>
            <person name="Chen J.S."/>
            <person name="Tang S.L."/>
        </authorList>
    </citation>
    <scope>NUCLEOTIDE SEQUENCE [LARGE SCALE GENOMIC DNA]</scope>
    <source>
        <strain evidence="4">DSM 21679 / JCM 13881 / BCRC 17597 / SA1</strain>
    </source>
</reference>
<dbReference type="KEGG" id="saga:M5M_09620"/>
<feature type="signal peptide" evidence="1">
    <location>
        <begin position="1"/>
        <end position="21"/>
    </location>
</feature>
<name>K4KYU3_SIMAS</name>
<dbReference type="AlphaFoldDB" id="K4KYU3"/>
<feature type="chain" id="PRO_5003880136" description="Ice-binding protein C-terminal domain-containing protein" evidence="1">
    <location>
        <begin position="22"/>
        <end position="264"/>
    </location>
</feature>
<dbReference type="EMBL" id="CP003746">
    <property type="protein sequence ID" value="AFU99107.1"/>
    <property type="molecule type" value="Genomic_DNA"/>
</dbReference>
<feature type="domain" description="Ice-binding protein C-terminal" evidence="2">
    <location>
        <begin position="238"/>
        <end position="261"/>
    </location>
</feature>
<dbReference type="NCBIfam" id="TIGR02595">
    <property type="entry name" value="PEP_CTERM"/>
    <property type="match status" value="1"/>
</dbReference>
<dbReference type="InterPro" id="IPR013424">
    <property type="entry name" value="Ice-binding_C"/>
</dbReference>
<organism evidence="3 4">
    <name type="scientific">Simiduia agarivorans (strain DSM 21679 / JCM 13881 / BCRC 17597 / SA1)</name>
    <dbReference type="NCBI Taxonomy" id="1117647"/>
    <lineage>
        <taxon>Bacteria</taxon>
        <taxon>Pseudomonadati</taxon>
        <taxon>Pseudomonadota</taxon>
        <taxon>Gammaproteobacteria</taxon>
        <taxon>Cellvibrionales</taxon>
        <taxon>Cellvibrionaceae</taxon>
        <taxon>Simiduia</taxon>
    </lineage>
</organism>
<evidence type="ECO:0000313" key="4">
    <source>
        <dbReference type="Proteomes" id="UP000000466"/>
    </source>
</evidence>
<dbReference type="RefSeq" id="WP_015047271.1">
    <property type="nucleotide sequence ID" value="NC_018868.3"/>
</dbReference>
<dbReference type="eggNOG" id="ENOG50341NM">
    <property type="taxonomic scope" value="Bacteria"/>
</dbReference>
<evidence type="ECO:0000313" key="3">
    <source>
        <dbReference type="EMBL" id="AFU99107.1"/>
    </source>
</evidence>
<protein>
    <recommendedName>
        <fullName evidence="2">Ice-binding protein C-terminal domain-containing protein</fullName>
    </recommendedName>
</protein>
<keyword evidence="1" id="KW-0732">Signal</keyword>
<dbReference type="HOGENOM" id="CLU_1053355_0_0_6"/>
<dbReference type="Proteomes" id="UP000000466">
    <property type="component" value="Chromosome"/>
</dbReference>